<evidence type="ECO:0000256" key="2">
    <source>
        <dbReference type="ARBA" id="ARBA00022679"/>
    </source>
</evidence>
<accession>J3JBD4</accession>
<evidence type="ECO:0000313" key="5">
    <source>
        <dbReference type="Proteomes" id="UP000007271"/>
    </source>
</evidence>
<dbReference type="Gene3D" id="3.40.50.2000">
    <property type="entry name" value="Glycogen Phosphorylase B"/>
    <property type="match status" value="2"/>
</dbReference>
<protein>
    <submittedName>
        <fullName evidence="4">Lipopolysaccharide biosynthesis protein</fullName>
    </submittedName>
</protein>
<evidence type="ECO:0000313" key="4">
    <source>
        <dbReference type="EMBL" id="EJN55624.1"/>
    </source>
</evidence>
<evidence type="ECO:0000259" key="3">
    <source>
        <dbReference type="Pfam" id="PF00534"/>
    </source>
</evidence>
<dbReference type="Pfam" id="PF00534">
    <property type="entry name" value="Glycos_transf_1"/>
    <property type="match status" value="1"/>
</dbReference>
<organism evidence="4 5">
    <name type="scientific">Loigolactobacillus coryniformis subsp. coryniformis CECT 5711</name>
    <dbReference type="NCBI Taxonomy" id="1185325"/>
    <lineage>
        <taxon>Bacteria</taxon>
        <taxon>Bacillati</taxon>
        <taxon>Bacillota</taxon>
        <taxon>Bacilli</taxon>
        <taxon>Lactobacillales</taxon>
        <taxon>Lactobacillaceae</taxon>
        <taxon>Loigolactobacillus</taxon>
    </lineage>
</organism>
<dbReference type="SUPFAM" id="SSF53756">
    <property type="entry name" value="UDP-Glycosyltransferase/glycogen phosphorylase"/>
    <property type="match status" value="1"/>
</dbReference>
<name>J3JBD4_9LACO</name>
<dbReference type="EMBL" id="AKFP01000041">
    <property type="protein sequence ID" value="EJN55624.1"/>
    <property type="molecule type" value="Genomic_DNA"/>
</dbReference>
<evidence type="ECO:0000256" key="1">
    <source>
        <dbReference type="ARBA" id="ARBA00022676"/>
    </source>
</evidence>
<keyword evidence="2" id="KW-0808">Transferase</keyword>
<dbReference type="PANTHER" id="PTHR12526:SF629">
    <property type="entry name" value="TEICHURONIC ACID BIOSYNTHESIS GLYCOSYLTRANSFERASE TUAH-RELATED"/>
    <property type="match status" value="1"/>
</dbReference>
<dbReference type="RefSeq" id="WP_003678962.1">
    <property type="nucleotide sequence ID" value="NZ_AKFP01000041.1"/>
</dbReference>
<dbReference type="PATRIC" id="fig|1185325.3.peg.1661"/>
<gene>
    <name evidence="4" type="ORF">A11Y_144236</name>
</gene>
<dbReference type="InterPro" id="IPR001296">
    <property type="entry name" value="Glyco_trans_1"/>
</dbReference>
<dbReference type="STRING" id="1185325.A11Y_144236"/>
<comment type="caution">
    <text evidence="4">The sequence shown here is derived from an EMBL/GenBank/DDBJ whole genome shotgun (WGS) entry which is preliminary data.</text>
</comment>
<proteinExistence type="predicted"/>
<feature type="domain" description="Glycosyl transferase family 1" evidence="3">
    <location>
        <begin position="316"/>
        <end position="477"/>
    </location>
</feature>
<dbReference type="Proteomes" id="UP000007271">
    <property type="component" value="Unassembled WGS sequence"/>
</dbReference>
<sequence>MYYFISENVFEFNSGTEHGQAQRTRLFNAQGKKAYYVSRNYNRFLHRDLLSEGLTPAMSLNMYDYFQGALKTPRVEQNIRLLPEIPLDEYHIESINANYSMVRHAGRDVGQLNVLPGTIGLTMTVESRDLRRNIVTRENWDWRGFKSSADYFHPDGSVASRLYFNVDGQPVLEEVWMNRGDQVAPTMWKLLNYKGRDHRFDNENDLFEFFLTELLKPDQDAIVIADRHTLDDVVANIPGVKAKWGYLHGVHTNNARTPVNGQLLLVYQTLLERRPADFTGVLVATQEQKDDILLHYPLAKVRVAPDAAISEVYGHQAKAKQPKIIFVGRFGTDKRPNHALVVMSNVVKKVPTAQLELYGYAPSQQAQDKLTEQIKELDLEDNVTIKNYLHHEQLVEAYGDADVILQTSTVESFGMNLVEAMSYGVPVVSYDIKYGTKVLVQDDVNGYVVPDKGIKQMAEKVVQLLTDDADWQAKSAAALTKATEFTFDRVISKWATALQ</sequence>
<dbReference type="AlphaFoldDB" id="J3JBD4"/>
<reference evidence="4 5" key="1">
    <citation type="submission" date="2012-05" db="EMBL/GenBank/DDBJ databases">
        <title>Complete Genome Sequence of Lactobacillus coryniformis CECT5711.</title>
        <authorList>
            <person name="Rodriguez J.M."/>
        </authorList>
    </citation>
    <scope>NUCLEOTIDE SEQUENCE [LARGE SCALE GENOMIC DNA]</scope>
    <source>
        <strain evidence="5">CECT5711</strain>
    </source>
</reference>
<dbReference type="GO" id="GO:0016757">
    <property type="term" value="F:glycosyltransferase activity"/>
    <property type="evidence" value="ECO:0007669"/>
    <property type="project" value="UniProtKB-KW"/>
</dbReference>
<keyword evidence="1" id="KW-0328">Glycosyltransferase</keyword>
<dbReference type="PANTHER" id="PTHR12526">
    <property type="entry name" value="GLYCOSYLTRANSFERASE"/>
    <property type="match status" value="1"/>
</dbReference>